<feature type="transmembrane region" description="Helical" evidence="4">
    <location>
        <begin position="196"/>
        <end position="216"/>
    </location>
</feature>
<dbReference type="GO" id="GO:0003700">
    <property type="term" value="F:DNA-binding transcription factor activity"/>
    <property type="evidence" value="ECO:0007669"/>
    <property type="project" value="InterPro"/>
</dbReference>
<evidence type="ECO:0000313" key="7">
    <source>
        <dbReference type="Proteomes" id="UP000216101"/>
    </source>
</evidence>
<reference evidence="7" key="1">
    <citation type="submission" date="2017-05" db="EMBL/GenBank/DDBJ databases">
        <authorList>
            <person name="Barney B.M."/>
        </authorList>
    </citation>
    <scope>NUCLEOTIDE SEQUENCE [LARGE SCALE GENOMIC DNA]</scope>
    <source>
        <strain evidence="7">PSBB022</strain>
    </source>
</reference>
<dbReference type="Gene3D" id="1.10.10.60">
    <property type="entry name" value="Homeodomain-like"/>
    <property type="match status" value="2"/>
</dbReference>
<keyword evidence="4" id="KW-1133">Transmembrane helix</keyword>
<comment type="caution">
    <text evidence="6">The sequence shown here is derived from an EMBL/GenBank/DDBJ whole genome shotgun (WGS) entry which is preliminary data.</text>
</comment>
<evidence type="ECO:0000256" key="4">
    <source>
        <dbReference type="SAM" id="Phobius"/>
    </source>
</evidence>
<feature type="transmembrane region" description="Helical" evidence="4">
    <location>
        <begin position="156"/>
        <end position="175"/>
    </location>
</feature>
<feature type="transmembrane region" description="Helical" evidence="4">
    <location>
        <begin position="77"/>
        <end position="96"/>
    </location>
</feature>
<dbReference type="InterPro" id="IPR018060">
    <property type="entry name" value="HTH_AraC"/>
</dbReference>
<dbReference type="InterPro" id="IPR009057">
    <property type="entry name" value="Homeodomain-like_sf"/>
</dbReference>
<accession>A0A266Q251</accession>
<feature type="transmembrane region" description="Helical" evidence="4">
    <location>
        <begin position="228"/>
        <end position="249"/>
    </location>
</feature>
<evidence type="ECO:0000256" key="3">
    <source>
        <dbReference type="ARBA" id="ARBA00023163"/>
    </source>
</evidence>
<keyword evidence="1" id="KW-0805">Transcription regulation</keyword>
<evidence type="ECO:0000313" key="6">
    <source>
        <dbReference type="EMBL" id="OZY83938.1"/>
    </source>
</evidence>
<keyword evidence="3" id="KW-0804">Transcription</keyword>
<evidence type="ECO:0000256" key="2">
    <source>
        <dbReference type="ARBA" id="ARBA00023125"/>
    </source>
</evidence>
<feature type="domain" description="HTH araC/xylS-type" evidence="5">
    <location>
        <begin position="279"/>
        <end position="383"/>
    </location>
</feature>
<evidence type="ECO:0000256" key="1">
    <source>
        <dbReference type="ARBA" id="ARBA00023015"/>
    </source>
</evidence>
<proteinExistence type="predicted"/>
<dbReference type="EMBL" id="NHNI01000003">
    <property type="protein sequence ID" value="OZY83938.1"/>
    <property type="molecule type" value="Genomic_DNA"/>
</dbReference>
<keyword evidence="4" id="KW-0472">Membrane</keyword>
<dbReference type="SUPFAM" id="SSF46689">
    <property type="entry name" value="Homeodomain-like"/>
    <property type="match status" value="1"/>
</dbReference>
<dbReference type="GO" id="GO:0043565">
    <property type="term" value="F:sequence-specific DNA binding"/>
    <property type="evidence" value="ECO:0007669"/>
    <property type="project" value="InterPro"/>
</dbReference>
<keyword evidence="4" id="KW-0812">Transmembrane</keyword>
<feature type="transmembrane region" description="Helical" evidence="4">
    <location>
        <begin position="12"/>
        <end position="30"/>
    </location>
</feature>
<dbReference type="Proteomes" id="UP000216101">
    <property type="component" value="Unassembled WGS sequence"/>
</dbReference>
<dbReference type="InterPro" id="IPR020449">
    <property type="entry name" value="Tscrpt_reg_AraC-type_HTH"/>
</dbReference>
<sequence length="386" mass="45248">MVEIALFNINDISLLFSGFHALVLASLLFFSQQQGRIKQLYWHFLALFFFLGALRTFDTLVYWNINVRDTLSLVSANFFFLFGFAFFLQGPLLFWFTRASIFRDFALTRRDALHLLPAVCYPIYIYQIFHQLTPEQKLLYIHDWAHVTSDPYFEGLIWAQRVALFTYSALCVYQLHQYLHHLRAHHCVLNRVDLQWLKLLLIGFFFLNSWTMMTLVDTRFIHLFDAEFLGEFESHFYLIYMSALVVYLLKNSNGFSDIQIEHTIAPEPPAEVPQQQLVEKLTDFMEQNKPYLEPHITVERLAIKLNVSPKLLSCTINNQLHMNFFELIGTYRVAEAKKRLADSTLGQQPISEIMKSCGFNSKSVFNQAFKKTVGVTPSYYRQQHLL</sequence>
<dbReference type="PANTHER" id="PTHR43280">
    <property type="entry name" value="ARAC-FAMILY TRANSCRIPTIONAL REGULATOR"/>
    <property type="match status" value="1"/>
</dbReference>
<dbReference type="PROSITE" id="PS01124">
    <property type="entry name" value="HTH_ARAC_FAMILY_2"/>
    <property type="match status" value="1"/>
</dbReference>
<feature type="transmembrane region" description="Helical" evidence="4">
    <location>
        <begin position="42"/>
        <end position="65"/>
    </location>
</feature>
<dbReference type="PANTHER" id="PTHR43280:SF29">
    <property type="entry name" value="ARAC-FAMILY TRANSCRIPTIONAL REGULATOR"/>
    <property type="match status" value="1"/>
</dbReference>
<name>A0A266Q251_9GAMM</name>
<organism evidence="6 7">
    <name type="scientific">Cellvibrio mixtus</name>
    <dbReference type="NCBI Taxonomy" id="39650"/>
    <lineage>
        <taxon>Bacteria</taxon>
        <taxon>Pseudomonadati</taxon>
        <taxon>Pseudomonadota</taxon>
        <taxon>Gammaproteobacteria</taxon>
        <taxon>Cellvibrionales</taxon>
        <taxon>Cellvibrionaceae</taxon>
        <taxon>Cellvibrio</taxon>
    </lineage>
</organism>
<protein>
    <recommendedName>
        <fullName evidence="5">HTH araC/xylS-type domain-containing protein</fullName>
    </recommendedName>
</protein>
<keyword evidence="2" id="KW-0238">DNA-binding</keyword>
<dbReference type="RefSeq" id="WP_078043895.1">
    <property type="nucleotide sequence ID" value="NZ_NHNI01000003.1"/>
</dbReference>
<dbReference type="SMART" id="SM00342">
    <property type="entry name" value="HTH_ARAC"/>
    <property type="match status" value="1"/>
</dbReference>
<keyword evidence="7" id="KW-1185">Reference proteome</keyword>
<dbReference type="AlphaFoldDB" id="A0A266Q251"/>
<gene>
    <name evidence="6" type="ORF">CBP51_19245</name>
</gene>
<dbReference type="Pfam" id="PF12833">
    <property type="entry name" value="HTH_18"/>
    <property type="match status" value="1"/>
</dbReference>
<dbReference type="PRINTS" id="PR00032">
    <property type="entry name" value="HTHARAC"/>
</dbReference>
<evidence type="ECO:0000259" key="5">
    <source>
        <dbReference type="PROSITE" id="PS01124"/>
    </source>
</evidence>